<sequence>MIDVACCVTLLDSRLFSYDDSTKDVTVTDTSKLQDLITKIDAPLKASDLAHLHYDGKDLHVVALANFPLEPC</sequence>
<gene>
    <name evidence="1" type="ORF">Pmar_PMAR001566</name>
</gene>
<keyword evidence="2" id="KW-1185">Reference proteome</keyword>
<dbReference type="EMBL" id="GG670550">
    <property type="protein sequence ID" value="EER20585.1"/>
    <property type="molecule type" value="Genomic_DNA"/>
</dbReference>
<evidence type="ECO:0000313" key="1">
    <source>
        <dbReference type="EMBL" id="EER20585.1"/>
    </source>
</evidence>
<organism evidence="2">
    <name type="scientific">Perkinsus marinus (strain ATCC 50983 / TXsc)</name>
    <dbReference type="NCBI Taxonomy" id="423536"/>
    <lineage>
        <taxon>Eukaryota</taxon>
        <taxon>Sar</taxon>
        <taxon>Alveolata</taxon>
        <taxon>Perkinsozoa</taxon>
        <taxon>Perkinsea</taxon>
        <taxon>Perkinsida</taxon>
        <taxon>Perkinsidae</taxon>
        <taxon>Perkinsus</taxon>
    </lineage>
</organism>
<accession>C5K4L8</accession>
<evidence type="ECO:0000313" key="2">
    <source>
        <dbReference type="Proteomes" id="UP000007800"/>
    </source>
</evidence>
<dbReference type="GeneID" id="9054153"/>
<proteinExistence type="predicted"/>
<dbReference type="AlphaFoldDB" id="C5K4L8"/>
<reference evidence="1 2" key="1">
    <citation type="submission" date="2008-07" db="EMBL/GenBank/DDBJ databases">
        <authorList>
            <person name="El-Sayed N."/>
            <person name="Caler E."/>
            <person name="Inman J."/>
            <person name="Amedeo P."/>
            <person name="Hass B."/>
            <person name="Wortman J."/>
        </authorList>
    </citation>
    <scope>NUCLEOTIDE SEQUENCE [LARGE SCALE GENOMIC DNA]</scope>
    <source>
        <strain evidence="2">ATCC 50983 / TXsc</strain>
    </source>
</reference>
<dbReference type="RefSeq" id="XP_002788789.1">
    <property type="nucleotide sequence ID" value="XM_002788743.1"/>
</dbReference>
<name>C5K4L8_PERM5</name>
<protein>
    <submittedName>
        <fullName evidence="1">Uncharacterized protein</fullName>
    </submittedName>
</protein>
<dbReference type="InParanoid" id="C5K4L8"/>
<dbReference type="Proteomes" id="UP000007800">
    <property type="component" value="Unassembled WGS sequence"/>
</dbReference>